<accession>A0A4Z2J7H1</accession>
<gene>
    <name evidence="1" type="ORF">EYF80_004404</name>
</gene>
<sequence length="103" mass="11580">MSLAHLRQRLCWQGRMTTGLENSSRQTGQTSCFSRFSMVAPPPAPGPELPAEGGLRAKFITSQGSPNFPHNVTRRHFHLLCLTSDLRQLPEKWVDSSEVIYNN</sequence>
<name>A0A4Z2J7H1_9TELE</name>
<organism evidence="1 2">
    <name type="scientific">Liparis tanakae</name>
    <name type="common">Tanaka's snailfish</name>
    <dbReference type="NCBI Taxonomy" id="230148"/>
    <lineage>
        <taxon>Eukaryota</taxon>
        <taxon>Metazoa</taxon>
        <taxon>Chordata</taxon>
        <taxon>Craniata</taxon>
        <taxon>Vertebrata</taxon>
        <taxon>Euteleostomi</taxon>
        <taxon>Actinopterygii</taxon>
        <taxon>Neopterygii</taxon>
        <taxon>Teleostei</taxon>
        <taxon>Neoteleostei</taxon>
        <taxon>Acanthomorphata</taxon>
        <taxon>Eupercaria</taxon>
        <taxon>Perciformes</taxon>
        <taxon>Cottioidei</taxon>
        <taxon>Cottales</taxon>
        <taxon>Liparidae</taxon>
        <taxon>Liparis</taxon>
    </lineage>
</organism>
<proteinExistence type="predicted"/>
<protein>
    <submittedName>
        <fullName evidence="1">Uncharacterized protein</fullName>
    </submittedName>
</protein>
<comment type="caution">
    <text evidence="1">The sequence shown here is derived from an EMBL/GenBank/DDBJ whole genome shotgun (WGS) entry which is preliminary data.</text>
</comment>
<dbReference type="AlphaFoldDB" id="A0A4Z2J7H1"/>
<dbReference type="Proteomes" id="UP000314294">
    <property type="component" value="Unassembled WGS sequence"/>
</dbReference>
<dbReference type="EMBL" id="SRLO01000021">
    <property type="protein sequence ID" value="TNN85382.1"/>
    <property type="molecule type" value="Genomic_DNA"/>
</dbReference>
<dbReference type="OrthoDB" id="8964258at2759"/>
<keyword evidence="2" id="KW-1185">Reference proteome</keyword>
<reference evidence="1 2" key="1">
    <citation type="submission" date="2019-03" db="EMBL/GenBank/DDBJ databases">
        <title>First draft genome of Liparis tanakae, snailfish: a comprehensive survey of snailfish specific genes.</title>
        <authorList>
            <person name="Kim W."/>
            <person name="Song I."/>
            <person name="Jeong J.-H."/>
            <person name="Kim D."/>
            <person name="Kim S."/>
            <person name="Ryu S."/>
            <person name="Song J.Y."/>
            <person name="Lee S.K."/>
        </authorList>
    </citation>
    <scope>NUCLEOTIDE SEQUENCE [LARGE SCALE GENOMIC DNA]</scope>
    <source>
        <tissue evidence="1">Muscle</tissue>
    </source>
</reference>
<evidence type="ECO:0000313" key="2">
    <source>
        <dbReference type="Proteomes" id="UP000314294"/>
    </source>
</evidence>
<evidence type="ECO:0000313" key="1">
    <source>
        <dbReference type="EMBL" id="TNN85382.1"/>
    </source>
</evidence>